<dbReference type="Proteomes" id="UP000248314">
    <property type="component" value="Unassembled WGS sequence"/>
</dbReference>
<protein>
    <submittedName>
        <fullName evidence="2">TonB-like protein</fullName>
    </submittedName>
</protein>
<gene>
    <name evidence="2" type="ORF">EJ73_02413</name>
</gene>
<dbReference type="GO" id="GO:0055085">
    <property type="term" value="P:transmembrane transport"/>
    <property type="evidence" value="ECO:0007669"/>
    <property type="project" value="InterPro"/>
</dbReference>
<accession>A0A318HQZ7</accession>
<dbReference type="InterPro" id="IPR037682">
    <property type="entry name" value="TonB_C"/>
</dbReference>
<dbReference type="SUPFAM" id="SSF74653">
    <property type="entry name" value="TolA/TonB C-terminal domain"/>
    <property type="match status" value="1"/>
</dbReference>
<dbReference type="Gene3D" id="3.30.1150.10">
    <property type="match status" value="1"/>
</dbReference>
<dbReference type="EMBL" id="QJJX01000038">
    <property type="protein sequence ID" value="PXX19481.1"/>
    <property type="molecule type" value="Genomic_DNA"/>
</dbReference>
<proteinExistence type="predicted"/>
<reference evidence="2 3" key="1">
    <citation type="submission" date="2018-05" db="EMBL/GenBank/DDBJ databases">
        <title>Genomic Encyclopedia of Type Strains, Phase I: the one thousand microbial genomes (KMG-I) project.</title>
        <authorList>
            <person name="Kyrpides N."/>
        </authorList>
    </citation>
    <scope>NUCLEOTIDE SEQUENCE [LARGE SCALE GENOMIC DNA]</scope>
    <source>
        <strain evidence="2 3">DSM 15611</strain>
    </source>
</reference>
<keyword evidence="3" id="KW-1185">Reference proteome</keyword>
<feature type="domain" description="TonB C-terminal" evidence="1">
    <location>
        <begin position="81"/>
        <end position="134"/>
    </location>
</feature>
<dbReference type="Pfam" id="PF03544">
    <property type="entry name" value="TonB_C"/>
    <property type="match status" value="1"/>
</dbReference>
<name>A0A318HQZ7_9BACT</name>
<evidence type="ECO:0000313" key="3">
    <source>
        <dbReference type="Proteomes" id="UP000248314"/>
    </source>
</evidence>
<evidence type="ECO:0000259" key="1">
    <source>
        <dbReference type="Pfam" id="PF03544"/>
    </source>
</evidence>
<comment type="caution">
    <text evidence="2">The sequence shown here is derived from an EMBL/GenBank/DDBJ whole genome shotgun (WGS) entry which is preliminary data.</text>
</comment>
<evidence type="ECO:0000313" key="2">
    <source>
        <dbReference type="EMBL" id="PXX19481.1"/>
    </source>
</evidence>
<sequence>MDAILVMKNFVFTFVLIFAESFFTPLLAADLIDKCLFVVEDTICSNPDREPNIEGCEDLYYRCLNQQIVMRGKGKKGFLHIIIEFIINNNGKVSDIKVVHSSRSNSYRWIKKIIKHSVRWNPGIKDGKPVKCKLYYNTYLHFY</sequence>
<dbReference type="STRING" id="1122991.GCA_000613445_00252"/>
<organism evidence="2 3">
    <name type="scientific">Hoylesella shahii DSM 15611 = JCM 12083</name>
    <dbReference type="NCBI Taxonomy" id="1122991"/>
    <lineage>
        <taxon>Bacteria</taxon>
        <taxon>Pseudomonadati</taxon>
        <taxon>Bacteroidota</taxon>
        <taxon>Bacteroidia</taxon>
        <taxon>Bacteroidales</taxon>
        <taxon>Prevotellaceae</taxon>
        <taxon>Hoylesella</taxon>
    </lineage>
</organism>
<dbReference type="AlphaFoldDB" id="A0A318HQZ7"/>